<dbReference type="EnsemblMetazoa" id="SMAR013740-RA">
    <property type="protein sequence ID" value="SMAR013740-PA"/>
    <property type="gene ID" value="SMAR013740"/>
</dbReference>
<name>T1JIQ9_STRMM</name>
<protein>
    <submittedName>
        <fullName evidence="2">Uncharacterized protein</fullName>
    </submittedName>
</protein>
<proteinExistence type="predicted"/>
<accession>T1JIQ9</accession>
<organism evidence="2 3">
    <name type="scientific">Strigamia maritima</name>
    <name type="common">European centipede</name>
    <name type="synonym">Geophilus maritimus</name>
    <dbReference type="NCBI Taxonomy" id="126957"/>
    <lineage>
        <taxon>Eukaryota</taxon>
        <taxon>Metazoa</taxon>
        <taxon>Ecdysozoa</taxon>
        <taxon>Arthropoda</taxon>
        <taxon>Myriapoda</taxon>
        <taxon>Chilopoda</taxon>
        <taxon>Pleurostigmophora</taxon>
        <taxon>Geophilomorpha</taxon>
        <taxon>Linotaeniidae</taxon>
        <taxon>Strigamia</taxon>
    </lineage>
</organism>
<evidence type="ECO:0000313" key="2">
    <source>
        <dbReference type="EnsemblMetazoa" id="SMAR013740-PA"/>
    </source>
</evidence>
<evidence type="ECO:0000313" key="3">
    <source>
        <dbReference type="Proteomes" id="UP000014500"/>
    </source>
</evidence>
<reference evidence="3" key="1">
    <citation type="submission" date="2011-05" db="EMBL/GenBank/DDBJ databases">
        <authorList>
            <person name="Richards S.R."/>
            <person name="Qu J."/>
            <person name="Jiang H."/>
            <person name="Jhangiani S.N."/>
            <person name="Agravi P."/>
            <person name="Goodspeed R."/>
            <person name="Gross S."/>
            <person name="Mandapat C."/>
            <person name="Jackson L."/>
            <person name="Mathew T."/>
            <person name="Pu L."/>
            <person name="Thornton R."/>
            <person name="Saada N."/>
            <person name="Wilczek-Boney K.B."/>
            <person name="Lee S."/>
            <person name="Kovar C."/>
            <person name="Wu Y."/>
            <person name="Scherer S.E."/>
            <person name="Worley K.C."/>
            <person name="Muzny D.M."/>
            <person name="Gibbs R."/>
        </authorList>
    </citation>
    <scope>NUCLEOTIDE SEQUENCE</scope>
    <source>
        <strain evidence="3">Brora</strain>
    </source>
</reference>
<dbReference type="HOGENOM" id="CLU_1761075_0_0_1"/>
<keyword evidence="1" id="KW-1133">Transmembrane helix</keyword>
<keyword evidence="1" id="KW-0472">Membrane</keyword>
<dbReference type="EMBL" id="JH431446">
    <property type="status" value="NOT_ANNOTATED_CDS"/>
    <property type="molecule type" value="Genomic_DNA"/>
</dbReference>
<dbReference type="AlphaFoldDB" id="T1JIQ9"/>
<keyword evidence="3" id="KW-1185">Reference proteome</keyword>
<evidence type="ECO:0000256" key="1">
    <source>
        <dbReference type="SAM" id="Phobius"/>
    </source>
</evidence>
<feature type="transmembrane region" description="Helical" evidence="1">
    <location>
        <begin position="73"/>
        <end position="91"/>
    </location>
</feature>
<dbReference type="Proteomes" id="UP000014500">
    <property type="component" value="Unassembled WGS sequence"/>
</dbReference>
<keyword evidence="1" id="KW-0812">Transmembrane</keyword>
<reference evidence="2" key="2">
    <citation type="submission" date="2015-02" db="UniProtKB">
        <authorList>
            <consortium name="EnsemblMetazoa"/>
        </authorList>
    </citation>
    <scope>IDENTIFICATION</scope>
</reference>
<sequence length="148" mass="17188">MPIISLMSNELLFNKFLVPLFGDIGIKWTANVFPRAQRISGYKEIILTSNNLITLGSAQVVIFQIESRFLRNFLLSIVATIIDFKILYLMYNFSLIFKNLNVLGKFISEFQMFTARYIQNENLLYFCSMLKLLYSMRLNAIAVSLIDF</sequence>